<dbReference type="RefSeq" id="WP_290399113.1">
    <property type="nucleotide sequence ID" value="NZ_JAUHLN010000002.1"/>
</dbReference>
<protein>
    <submittedName>
        <fullName evidence="5">Glycerate kinase</fullName>
        <ecNumber evidence="5">2.7.1.31</ecNumber>
    </submittedName>
</protein>
<sequence>MKVVIAPDSFKESLAADEVAKAIRAGFESIFPEADYHLLPIADGGEGTIHALASTNDTEIESISVTGPLGEPVQAKIALTPDGKKAFIEMAEACGLHLVPADRRNPLQTTSYGVGELIRHAMDRGAKELIIGVGGSATNDGGIGMASALGYQFFDLAGTAAKGTGQDLFQIKSMTDVHRDKRLDDVNITIAADVDNPLTGLKGATYVYGPQKGLPEESLEETDQAMGQFYEMAENRLGKHVSTVPGSGAGGGFAAGLLLFANAKLKKGIELVLEELDLKGICHDADLVITGEGRIDGQTLYGKAPIGVASCAPLHARVIAICGSVGEGSEVLYSHGIDAIFPTIPALLSTESIMSSSFPNIQRTARNIAALLRRERE</sequence>
<dbReference type="InterPro" id="IPR018193">
    <property type="entry name" value="Glyc_kinase_flavodox-like_fold"/>
</dbReference>
<dbReference type="Pfam" id="PF02595">
    <property type="entry name" value="Gly_kinase"/>
    <property type="match status" value="1"/>
</dbReference>
<gene>
    <name evidence="5" type="ORF">QYF49_07975</name>
</gene>
<dbReference type="InterPro" id="IPR004381">
    <property type="entry name" value="Glycerate_kinase"/>
</dbReference>
<organism evidence="5 6">
    <name type="scientific">Fictibacillus terranigra</name>
    <dbReference type="NCBI Taxonomy" id="3058424"/>
    <lineage>
        <taxon>Bacteria</taxon>
        <taxon>Bacillati</taxon>
        <taxon>Bacillota</taxon>
        <taxon>Bacilli</taxon>
        <taxon>Bacillales</taxon>
        <taxon>Fictibacillaceae</taxon>
        <taxon>Fictibacillus</taxon>
    </lineage>
</organism>
<evidence type="ECO:0000256" key="4">
    <source>
        <dbReference type="PIRNR" id="PIRNR006078"/>
    </source>
</evidence>
<evidence type="ECO:0000313" key="5">
    <source>
        <dbReference type="EMBL" id="MDN4072960.1"/>
    </source>
</evidence>
<dbReference type="InterPro" id="IPR036129">
    <property type="entry name" value="Glycerate_kinase_sf"/>
</dbReference>
<dbReference type="PANTHER" id="PTHR21599">
    <property type="entry name" value="GLYCERATE KINASE"/>
    <property type="match status" value="1"/>
</dbReference>
<dbReference type="PANTHER" id="PTHR21599:SF0">
    <property type="entry name" value="GLYCERATE KINASE"/>
    <property type="match status" value="1"/>
</dbReference>
<dbReference type="InterPro" id="IPR018197">
    <property type="entry name" value="Glycerate_kinase_RE-like"/>
</dbReference>
<proteinExistence type="inferred from homology"/>
<comment type="caution">
    <text evidence="5">The sequence shown here is derived from an EMBL/GenBank/DDBJ whole genome shotgun (WGS) entry which is preliminary data.</text>
</comment>
<dbReference type="Gene3D" id="3.90.1510.10">
    <property type="entry name" value="Glycerate kinase, domain 2"/>
    <property type="match status" value="1"/>
</dbReference>
<keyword evidence="6" id="KW-1185">Reference proteome</keyword>
<dbReference type="NCBIfam" id="TIGR00045">
    <property type="entry name" value="glycerate kinase"/>
    <property type="match status" value="1"/>
</dbReference>
<keyword evidence="3 4" id="KW-0418">Kinase</keyword>
<evidence type="ECO:0000256" key="1">
    <source>
        <dbReference type="ARBA" id="ARBA00006284"/>
    </source>
</evidence>
<dbReference type="Proteomes" id="UP001168694">
    <property type="component" value="Unassembled WGS sequence"/>
</dbReference>
<keyword evidence="2 4" id="KW-0808">Transferase</keyword>
<name>A0ABT8E4X6_9BACL</name>
<accession>A0ABT8E4X6</accession>
<dbReference type="GO" id="GO:0008887">
    <property type="term" value="F:glycerate kinase activity"/>
    <property type="evidence" value="ECO:0007669"/>
    <property type="project" value="UniProtKB-EC"/>
</dbReference>
<dbReference type="Gene3D" id="3.40.50.10350">
    <property type="entry name" value="Glycerate kinase, domain 1"/>
    <property type="match status" value="1"/>
</dbReference>
<reference evidence="5" key="1">
    <citation type="submission" date="2023-06" db="EMBL/GenBank/DDBJ databases">
        <title>Draft Genome Sequences of Representative Paenibacillus Polymyxa, Bacillus cereus, Fictibacillus sp., and Brevibacillus agri Strains Isolated from Amazonian Dark Earth.</title>
        <authorList>
            <person name="Pellegrinetti T.A."/>
            <person name="Cunha I.C.M."/>
            <person name="Chaves M.G."/>
            <person name="Freitas A.S."/>
            <person name="Silva A.V.R."/>
            <person name="Tsai S.M."/>
            <person name="Mendes L.W."/>
        </authorList>
    </citation>
    <scope>NUCLEOTIDE SEQUENCE</scope>
    <source>
        <strain evidence="5">CENA-BCM004</strain>
    </source>
</reference>
<comment type="similarity">
    <text evidence="1 4">Belongs to the glycerate kinase type-1 family.</text>
</comment>
<dbReference type="EC" id="2.7.1.31" evidence="5"/>
<evidence type="ECO:0000313" key="6">
    <source>
        <dbReference type="Proteomes" id="UP001168694"/>
    </source>
</evidence>
<evidence type="ECO:0000256" key="3">
    <source>
        <dbReference type="ARBA" id="ARBA00022777"/>
    </source>
</evidence>
<dbReference type="EMBL" id="JAUHLN010000002">
    <property type="protein sequence ID" value="MDN4072960.1"/>
    <property type="molecule type" value="Genomic_DNA"/>
</dbReference>
<dbReference type="PIRSF" id="PIRSF006078">
    <property type="entry name" value="GlxK"/>
    <property type="match status" value="1"/>
</dbReference>
<dbReference type="SUPFAM" id="SSF110738">
    <property type="entry name" value="Glycerate kinase I"/>
    <property type="match status" value="1"/>
</dbReference>
<evidence type="ECO:0000256" key="2">
    <source>
        <dbReference type="ARBA" id="ARBA00022679"/>
    </source>
</evidence>